<keyword evidence="2" id="KW-0675">Receptor</keyword>
<comment type="caution">
    <text evidence="2">The sequence shown here is derived from an EMBL/GenBank/DDBJ whole genome shotgun (WGS) entry which is preliminary data.</text>
</comment>
<gene>
    <name evidence="2" type="ORF">J2W31_005484</name>
</gene>
<dbReference type="Gene3D" id="3.40.190.150">
    <property type="entry name" value="Bordetella uptake gene, domain 1"/>
    <property type="match status" value="1"/>
</dbReference>
<feature type="region of interest" description="Disordered" evidence="1">
    <location>
        <begin position="21"/>
        <end position="53"/>
    </location>
</feature>
<sequence length="53" mass="5985">MQEAVAQVLAKPEVQKQLQELQVVGGGGSPERLLELEDQEREDWRRALSSPVR</sequence>
<reference evidence="2" key="1">
    <citation type="submission" date="2023-07" db="EMBL/GenBank/DDBJ databases">
        <title>Sorghum-associated microbial communities from plants grown in Nebraska, USA.</title>
        <authorList>
            <person name="Schachtman D."/>
        </authorList>
    </citation>
    <scope>NUCLEOTIDE SEQUENCE</scope>
    <source>
        <strain evidence="2">DS3754</strain>
    </source>
</reference>
<accession>A0AAW8D0P6</accession>
<dbReference type="InterPro" id="IPR042100">
    <property type="entry name" value="Bug_dom1"/>
</dbReference>
<dbReference type="AlphaFoldDB" id="A0AAW8D0P6"/>
<name>A0AAW8D0P6_9BURK</name>
<proteinExistence type="predicted"/>
<organism evidence="2 3">
    <name type="scientific">Variovorax boronicumulans</name>
    <dbReference type="NCBI Taxonomy" id="436515"/>
    <lineage>
        <taxon>Bacteria</taxon>
        <taxon>Pseudomonadati</taxon>
        <taxon>Pseudomonadota</taxon>
        <taxon>Betaproteobacteria</taxon>
        <taxon>Burkholderiales</taxon>
        <taxon>Comamonadaceae</taxon>
        <taxon>Variovorax</taxon>
    </lineage>
</organism>
<evidence type="ECO:0000313" key="2">
    <source>
        <dbReference type="EMBL" id="MDP9896349.1"/>
    </source>
</evidence>
<dbReference type="Proteomes" id="UP001242045">
    <property type="component" value="Unassembled WGS sequence"/>
</dbReference>
<evidence type="ECO:0000256" key="1">
    <source>
        <dbReference type="SAM" id="MobiDB-lite"/>
    </source>
</evidence>
<protein>
    <submittedName>
        <fullName evidence="2">Tripartite-type tricarboxylate transporter receptor subunit TctC</fullName>
    </submittedName>
</protein>
<evidence type="ECO:0000313" key="3">
    <source>
        <dbReference type="Proteomes" id="UP001242045"/>
    </source>
</evidence>
<dbReference type="RefSeq" id="WP_307686702.1">
    <property type="nucleotide sequence ID" value="NZ_JAUSRD010000017.1"/>
</dbReference>
<dbReference type="EMBL" id="JAUSRD010000017">
    <property type="protein sequence ID" value="MDP9896349.1"/>
    <property type="molecule type" value="Genomic_DNA"/>
</dbReference>